<keyword evidence="5 7" id="KW-0408">Iron</keyword>
<feature type="binding site" description="covalent" evidence="6">
    <location>
        <position position="166"/>
    </location>
    <ligand>
        <name>heme c</name>
        <dbReference type="ChEBI" id="CHEBI:61717"/>
        <label>2</label>
    </ligand>
</feature>
<dbReference type="Gene3D" id="1.10.760.10">
    <property type="entry name" value="Cytochrome c-like domain"/>
    <property type="match status" value="2"/>
</dbReference>
<reference evidence="10 11" key="1">
    <citation type="submission" date="2020-08" db="EMBL/GenBank/DDBJ databases">
        <title>Above-ground endophytic microbial communities from plants in different locations in the United States.</title>
        <authorList>
            <person name="Frank C."/>
        </authorList>
    </citation>
    <scope>NUCLEOTIDE SEQUENCE [LARGE SCALE GENOMIC DNA]</scope>
    <source>
        <strain evidence="10 11">WP4_2_2</strain>
    </source>
</reference>
<accession>A0A7W9U251</accession>
<keyword evidence="4" id="KW-0249">Electron transport</keyword>
<sequence length="231" mass="23679">MKTMLRIMLALVALLQSAAYAQSASSAPDAGAGQRRAAVCFACHNADGVARIPGVPNLAGQQSDYLESALRAYRDGKTRQNPTMNAMAQPLSDRDIANIAAYFSQQARDAKGGVQTVGAVAQPPREAIVPVRATAADRPTAAALAPSGANLLASGKQVYGTSCFACHASGAAGAPKVGDRAAWSARIAQGDATLLQHALHGFNAMPPRGGCASCSDADLRAAIAYMTAQAR</sequence>
<keyword evidence="3 7" id="KW-0479">Metal-binding</keyword>
<dbReference type="GO" id="GO:0009055">
    <property type="term" value="F:electron transfer activity"/>
    <property type="evidence" value="ECO:0007669"/>
    <property type="project" value="InterPro"/>
</dbReference>
<dbReference type="InterPro" id="IPR036909">
    <property type="entry name" value="Cyt_c-like_dom_sf"/>
</dbReference>
<evidence type="ECO:0000256" key="3">
    <source>
        <dbReference type="ARBA" id="ARBA00022723"/>
    </source>
</evidence>
<dbReference type="GO" id="GO:0020037">
    <property type="term" value="F:heme binding"/>
    <property type="evidence" value="ECO:0007669"/>
    <property type="project" value="InterPro"/>
</dbReference>
<evidence type="ECO:0000256" key="5">
    <source>
        <dbReference type="ARBA" id="ARBA00023004"/>
    </source>
</evidence>
<name>A0A7W9U251_9BURK</name>
<feature type="binding site" description="axial binding residue" evidence="7">
    <location>
        <position position="44"/>
    </location>
    <ligand>
        <name>heme c</name>
        <dbReference type="ChEBI" id="CHEBI:61717"/>
        <label>1</label>
    </ligand>
    <ligandPart>
        <name>Fe</name>
        <dbReference type="ChEBI" id="CHEBI:18248"/>
    </ligandPart>
</feature>
<dbReference type="Proteomes" id="UP000571554">
    <property type="component" value="Unassembled WGS sequence"/>
</dbReference>
<evidence type="ECO:0000256" key="4">
    <source>
        <dbReference type="ARBA" id="ARBA00022982"/>
    </source>
</evidence>
<dbReference type="AlphaFoldDB" id="A0A7W9U251"/>
<comment type="PTM">
    <text evidence="6">Binds 2 heme c groups covalently per subunit.</text>
</comment>
<dbReference type="PANTHER" id="PTHR40942:SF4">
    <property type="entry name" value="CYTOCHROME C5"/>
    <property type="match status" value="1"/>
</dbReference>
<comment type="caution">
    <text evidence="10">The sequence shown here is derived from an EMBL/GenBank/DDBJ whole genome shotgun (WGS) entry which is preliminary data.</text>
</comment>
<feature type="binding site" description="covalent" evidence="6">
    <location>
        <position position="163"/>
    </location>
    <ligand>
        <name>heme c</name>
        <dbReference type="ChEBI" id="CHEBI:61717"/>
        <label>2</label>
    </ligand>
</feature>
<dbReference type="Pfam" id="PF00034">
    <property type="entry name" value="Cytochrom_C"/>
    <property type="match status" value="1"/>
</dbReference>
<feature type="domain" description="Cytochrome c" evidence="9">
    <location>
        <begin position="150"/>
        <end position="230"/>
    </location>
</feature>
<feature type="binding site" description="covalent" evidence="6">
    <location>
        <position position="40"/>
    </location>
    <ligand>
        <name>heme c</name>
        <dbReference type="ChEBI" id="CHEBI:61717"/>
        <label>1</label>
    </ligand>
</feature>
<evidence type="ECO:0000313" key="10">
    <source>
        <dbReference type="EMBL" id="MBB6104916.1"/>
    </source>
</evidence>
<dbReference type="GO" id="GO:0005506">
    <property type="term" value="F:iron ion binding"/>
    <property type="evidence" value="ECO:0007669"/>
    <property type="project" value="InterPro"/>
</dbReference>
<feature type="domain" description="Cytochrome c" evidence="9">
    <location>
        <begin position="28"/>
        <end position="107"/>
    </location>
</feature>
<feature type="binding site" description="axial binding residue" evidence="7">
    <location>
        <position position="84"/>
    </location>
    <ligand>
        <name>heme c</name>
        <dbReference type="ChEBI" id="CHEBI:61717"/>
        <label>1</label>
    </ligand>
    <ligandPart>
        <name>Fe</name>
        <dbReference type="ChEBI" id="CHEBI:18248"/>
    </ligandPart>
</feature>
<dbReference type="GO" id="GO:0042597">
    <property type="term" value="C:periplasmic space"/>
    <property type="evidence" value="ECO:0007669"/>
    <property type="project" value="InterPro"/>
</dbReference>
<feature type="binding site" description="covalent" evidence="6">
    <location>
        <position position="43"/>
    </location>
    <ligand>
        <name>heme c</name>
        <dbReference type="ChEBI" id="CHEBI:61717"/>
        <label>1</label>
    </ligand>
</feature>
<evidence type="ECO:0000256" key="8">
    <source>
        <dbReference type="SAM" id="SignalP"/>
    </source>
</evidence>
<dbReference type="Pfam" id="PF13442">
    <property type="entry name" value="Cytochrome_CBB3"/>
    <property type="match status" value="1"/>
</dbReference>
<gene>
    <name evidence="10" type="ORF">F4827_004781</name>
</gene>
<dbReference type="PRINTS" id="PR00607">
    <property type="entry name" value="CYTCHROMECIE"/>
</dbReference>
<proteinExistence type="predicted"/>
<dbReference type="EMBL" id="JACHBW010000014">
    <property type="protein sequence ID" value="MBB6104916.1"/>
    <property type="molecule type" value="Genomic_DNA"/>
</dbReference>
<evidence type="ECO:0000256" key="6">
    <source>
        <dbReference type="PIRSR" id="PIRSR000005-1"/>
    </source>
</evidence>
<dbReference type="InterPro" id="IPR024167">
    <property type="entry name" value="Cytochrome_c4-like"/>
</dbReference>
<dbReference type="RefSeq" id="WP_183727361.1">
    <property type="nucleotide sequence ID" value="NZ_JACHBW010000014.1"/>
</dbReference>
<dbReference type="InterPro" id="IPR002323">
    <property type="entry name" value="Cyt_CIE"/>
</dbReference>
<dbReference type="PIRSF" id="PIRSF000005">
    <property type="entry name" value="Cytochrome_c4"/>
    <property type="match status" value="1"/>
</dbReference>
<keyword evidence="1" id="KW-0813">Transport</keyword>
<dbReference type="SUPFAM" id="SSF46626">
    <property type="entry name" value="Cytochrome c"/>
    <property type="match status" value="2"/>
</dbReference>
<dbReference type="PROSITE" id="PS51007">
    <property type="entry name" value="CYTC"/>
    <property type="match status" value="2"/>
</dbReference>
<evidence type="ECO:0000259" key="9">
    <source>
        <dbReference type="PROSITE" id="PS51007"/>
    </source>
</evidence>
<feature type="signal peptide" evidence="8">
    <location>
        <begin position="1"/>
        <end position="21"/>
    </location>
</feature>
<evidence type="ECO:0000313" key="11">
    <source>
        <dbReference type="Proteomes" id="UP000571554"/>
    </source>
</evidence>
<evidence type="ECO:0000256" key="1">
    <source>
        <dbReference type="ARBA" id="ARBA00022448"/>
    </source>
</evidence>
<feature type="chain" id="PRO_5030765683" evidence="8">
    <location>
        <begin position="22"/>
        <end position="231"/>
    </location>
</feature>
<keyword evidence="8" id="KW-0732">Signal</keyword>
<evidence type="ECO:0000256" key="2">
    <source>
        <dbReference type="ARBA" id="ARBA00022617"/>
    </source>
</evidence>
<keyword evidence="11" id="KW-1185">Reference proteome</keyword>
<evidence type="ECO:0000256" key="7">
    <source>
        <dbReference type="PIRSR" id="PIRSR000005-2"/>
    </source>
</evidence>
<dbReference type="PANTHER" id="PTHR40942">
    <property type="match status" value="1"/>
</dbReference>
<organism evidence="10 11">
    <name type="scientific">Paraburkholderia bannensis</name>
    <dbReference type="NCBI Taxonomy" id="765414"/>
    <lineage>
        <taxon>Bacteria</taxon>
        <taxon>Pseudomonadati</taxon>
        <taxon>Pseudomonadota</taxon>
        <taxon>Betaproteobacteria</taxon>
        <taxon>Burkholderiales</taxon>
        <taxon>Burkholderiaceae</taxon>
        <taxon>Paraburkholderia</taxon>
    </lineage>
</organism>
<protein>
    <submittedName>
        <fullName evidence="10">Cytochrome c5</fullName>
    </submittedName>
</protein>
<dbReference type="InterPro" id="IPR009056">
    <property type="entry name" value="Cyt_c-like_dom"/>
</dbReference>
<feature type="binding site" description="axial binding residue" evidence="7">
    <location>
        <position position="167"/>
    </location>
    <ligand>
        <name>heme c</name>
        <dbReference type="ChEBI" id="CHEBI:61717"/>
        <label>2</label>
    </ligand>
    <ligandPart>
        <name>Fe</name>
        <dbReference type="ChEBI" id="CHEBI:18248"/>
    </ligandPart>
</feature>
<keyword evidence="2 6" id="KW-0349">Heme</keyword>